<name>A0ABX7SV84_9FLAO</name>
<evidence type="ECO:0000313" key="3">
    <source>
        <dbReference type="EMBL" id="QTD38081.1"/>
    </source>
</evidence>
<sequence length="118" mass="13040">MKEYLFIIKTEGSVWTDLSPEQLQKHMEHGSAYIGNLMKHGKLKGASPIEKSGSRIVTKSNGTLKDGPFNETKEVVAGFFHITAKDMDEAMEIAKSNPIFNDIPTKIEVHPLMPIGGN</sequence>
<organism evidence="3 4">
    <name type="scientific">Polaribacter batillariae</name>
    <dbReference type="NCBI Taxonomy" id="2808900"/>
    <lineage>
        <taxon>Bacteria</taxon>
        <taxon>Pseudomonadati</taxon>
        <taxon>Bacteroidota</taxon>
        <taxon>Flavobacteriia</taxon>
        <taxon>Flavobacteriales</taxon>
        <taxon>Flavobacteriaceae</taxon>
    </lineage>
</organism>
<evidence type="ECO:0000259" key="2">
    <source>
        <dbReference type="Pfam" id="PF03795"/>
    </source>
</evidence>
<dbReference type="EMBL" id="CP071795">
    <property type="protein sequence ID" value="QTD38081.1"/>
    <property type="molecule type" value="Genomic_DNA"/>
</dbReference>
<dbReference type="Proteomes" id="UP000663935">
    <property type="component" value="Chromosome"/>
</dbReference>
<reference evidence="3 4" key="1">
    <citation type="submission" date="2021-03" db="EMBL/GenBank/DDBJ databases">
        <title>Complete genome of Polaribacter_sp.G4M1.</title>
        <authorList>
            <person name="Jeong S.W."/>
            <person name="Bae J.W."/>
        </authorList>
    </citation>
    <scope>NUCLEOTIDE SEQUENCE [LARGE SCALE GENOMIC DNA]</scope>
    <source>
        <strain evidence="3 4">G4M1</strain>
    </source>
</reference>
<accession>A0ABX7SV84</accession>
<evidence type="ECO:0000256" key="1">
    <source>
        <dbReference type="ARBA" id="ARBA00007689"/>
    </source>
</evidence>
<gene>
    <name evidence="3" type="ORF">JL193_01890</name>
</gene>
<feature type="domain" description="YCII-related" evidence="2">
    <location>
        <begin position="5"/>
        <end position="101"/>
    </location>
</feature>
<dbReference type="InterPro" id="IPR005545">
    <property type="entry name" value="YCII"/>
</dbReference>
<dbReference type="Gene3D" id="3.30.70.1060">
    <property type="entry name" value="Dimeric alpha+beta barrel"/>
    <property type="match status" value="1"/>
</dbReference>
<dbReference type="RefSeq" id="WP_207972223.1">
    <property type="nucleotide sequence ID" value="NZ_CP071795.1"/>
</dbReference>
<keyword evidence="4" id="KW-1185">Reference proteome</keyword>
<protein>
    <recommendedName>
        <fullName evidence="2">YCII-related domain-containing protein</fullName>
    </recommendedName>
</protein>
<proteinExistence type="inferred from homology"/>
<evidence type="ECO:0000313" key="4">
    <source>
        <dbReference type="Proteomes" id="UP000663935"/>
    </source>
</evidence>
<comment type="similarity">
    <text evidence="1">Belongs to the YciI family.</text>
</comment>
<dbReference type="Pfam" id="PF03795">
    <property type="entry name" value="YCII"/>
    <property type="match status" value="1"/>
</dbReference>
<dbReference type="InterPro" id="IPR011008">
    <property type="entry name" value="Dimeric_a/b-barrel"/>
</dbReference>
<dbReference type="SUPFAM" id="SSF54909">
    <property type="entry name" value="Dimeric alpha+beta barrel"/>
    <property type="match status" value="1"/>
</dbReference>
<dbReference type="PANTHER" id="PTHR35174">
    <property type="entry name" value="BLL7171 PROTEIN-RELATED"/>
    <property type="match status" value="1"/>
</dbReference>